<sequence>MVVADLSFISLTTVLPVLTGCASRDADIVPMVKPQFEWGRVK</sequence>
<dbReference type="AlphaFoldDB" id="X7ZZQ6"/>
<evidence type="ECO:0000313" key="1">
    <source>
        <dbReference type="EMBL" id="EUA24120.1"/>
    </source>
</evidence>
<gene>
    <name evidence="1" type="ORF">I553_6660</name>
</gene>
<comment type="caution">
    <text evidence="1">The sequence shown here is derived from an EMBL/GenBank/DDBJ whole genome shotgun (WGS) entry which is preliminary data.</text>
</comment>
<organism evidence="1">
    <name type="scientific">Mycobacterium xenopi 4042</name>
    <dbReference type="NCBI Taxonomy" id="1299334"/>
    <lineage>
        <taxon>Bacteria</taxon>
        <taxon>Bacillati</taxon>
        <taxon>Actinomycetota</taxon>
        <taxon>Actinomycetes</taxon>
        <taxon>Mycobacteriales</taxon>
        <taxon>Mycobacteriaceae</taxon>
        <taxon>Mycobacterium</taxon>
    </lineage>
</organism>
<proteinExistence type="predicted"/>
<dbReference type="EMBL" id="JAOB01000065">
    <property type="protein sequence ID" value="EUA24120.1"/>
    <property type="molecule type" value="Genomic_DNA"/>
</dbReference>
<accession>X7ZZQ6</accession>
<dbReference type="InterPro" id="IPR029063">
    <property type="entry name" value="SAM-dependent_MTases_sf"/>
</dbReference>
<protein>
    <submittedName>
        <fullName evidence="1">Putative hemolysin A</fullName>
    </submittedName>
</protein>
<reference evidence="1" key="1">
    <citation type="submission" date="2014-01" db="EMBL/GenBank/DDBJ databases">
        <authorList>
            <person name="Brown-Elliot B."/>
            <person name="Wallace R."/>
            <person name="Lenaerts A."/>
            <person name="Ordway D."/>
            <person name="DeGroote M.A."/>
            <person name="Parker T."/>
            <person name="Sizemore C."/>
            <person name="Tallon L.J."/>
            <person name="Sadzewicz L.K."/>
            <person name="Sengamalay N."/>
            <person name="Fraser C.M."/>
            <person name="Hine E."/>
            <person name="Shefchek K.A."/>
            <person name="Das S.P."/>
            <person name="Tettelin H."/>
        </authorList>
    </citation>
    <scope>NUCLEOTIDE SEQUENCE [LARGE SCALE GENOMIC DNA]</scope>
    <source>
        <strain evidence="1">4042</strain>
    </source>
</reference>
<name>X7ZZQ6_MYCXE</name>
<dbReference type="Gene3D" id="3.40.50.150">
    <property type="entry name" value="Vaccinia Virus protein VP39"/>
    <property type="match status" value="1"/>
</dbReference>